<dbReference type="CDD" id="cd09274">
    <property type="entry name" value="RNase_HI_RT_Ty3"/>
    <property type="match status" value="1"/>
</dbReference>
<evidence type="ECO:0000256" key="3">
    <source>
        <dbReference type="ARBA" id="ARBA00022759"/>
    </source>
</evidence>
<dbReference type="PANTHER" id="PTHR37984:SF5">
    <property type="entry name" value="PROTEIN NYNRIN-LIKE"/>
    <property type="match status" value="1"/>
</dbReference>
<evidence type="ECO:0000259" key="6">
    <source>
        <dbReference type="Pfam" id="PF17919"/>
    </source>
</evidence>
<sequence>MASDPPGTPSRTLAIQTALGELPKFDVGDRWTTFNERLEQYFETNTVQDGRQVSLLLTSISAQVYEVIRELTYPDLPKLKSYKDLCETYPFQWSKECDRSFQKLKKIITSDQILVHFNPDLEIVLECDASECGVGACLMHKMPNGELKPISFASRILTKAERRYATIQKEALAIFFGCKKFFEYLMGHKFTIRSDHKPLLGLFGENQGLP</sequence>
<feature type="domain" description="Reverse transcriptase/retrotransposon-derived protein RNase H-like" evidence="6">
    <location>
        <begin position="93"/>
        <end position="192"/>
    </location>
</feature>
<dbReference type="GO" id="GO:0004519">
    <property type="term" value="F:endonuclease activity"/>
    <property type="evidence" value="ECO:0007669"/>
    <property type="project" value="UniProtKB-KW"/>
</dbReference>
<name>A0A0A9XPC0_LYGHE</name>
<evidence type="ECO:0000313" key="7">
    <source>
        <dbReference type="EMBL" id="JAG22572.1"/>
    </source>
</evidence>
<dbReference type="AlphaFoldDB" id="A0A0A9XPC0"/>
<dbReference type="FunFam" id="3.10.20.370:FF:000001">
    <property type="entry name" value="Retrovirus-related Pol polyprotein from transposon 17.6-like protein"/>
    <property type="match status" value="1"/>
</dbReference>
<dbReference type="SUPFAM" id="SSF56672">
    <property type="entry name" value="DNA/RNA polymerases"/>
    <property type="match status" value="1"/>
</dbReference>
<dbReference type="Gene3D" id="3.10.20.370">
    <property type="match status" value="1"/>
</dbReference>
<accession>A0A0A9XPC0</accession>
<evidence type="ECO:0000256" key="5">
    <source>
        <dbReference type="ARBA" id="ARBA00023268"/>
    </source>
</evidence>
<keyword evidence="3" id="KW-0255">Endonuclease</keyword>
<keyword evidence="1" id="KW-0808">Transferase</keyword>
<feature type="non-terminal residue" evidence="7">
    <location>
        <position position="210"/>
    </location>
</feature>
<proteinExistence type="predicted"/>
<evidence type="ECO:0000256" key="4">
    <source>
        <dbReference type="ARBA" id="ARBA00022918"/>
    </source>
</evidence>
<keyword evidence="5" id="KW-0511">Multifunctional enzyme</keyword>
<gene>
    <name evidence="7" type="ORF">CM83_52019</name>
</gene>
<dbReference type="InterPro" id="IPR050951">
    <property type="entry name" value="Retrovirus_Pol_polyprotein"/>
</dbReference>
<dbReference type="GO" id="GO:0003964">
    <property type="term" value="F:RNA-directed DNA polymerase activity"/>
    <property type="evidence" value="ECO:0007669"/>
    <property type="project" value="UniProtKB-KW"/>
</dbReference>
<dbReference type="Gene3D" id="3.30.70.270">
    <property type="match status" value="1"/>
</dbReference>
<evidence type="ECO:0000256" key="2">
    <source>
        <dbReference type="ARBA" id="ARBA00022722"/>
    </source>
</evidence>
<evidence type="ECO:0000256" key="1">
    <source>
        <dbReference type="ARBA" id="ARBA00022695"/>
    </source>
</evidence>
<dbReference type="InterPro" id="IPR043128">
    <property type="entry name" value="Rev_trsase/Diguanyl_cyclase"/>
</dbReference>
<organism evidence="7">
    <name type="scientific">Lygus hesperus</name>
    <name type="common">Western plant bug</name>
    <dbReference type="NCBI Taxonomy" id="30085"/>
    <lineage>
        <taxon>Eukaryota</taxon>
        <taxon>Metazoa</taxon>
        <taxon>Ecdysozoa</taxon>
        <taxon>Arthropoda</taxon>
        <taxon>Hexapoda</taxon>
        <taxon>Insecta</taxon>
        <taxon>Pterygota</taxon>
        <taxon>Neoptera</taxon>
        <taxon>Paraneoptera</taxon>
        <taxon>Hemiptera</taxon>
        <taxon>Heteroptera</taxon>
        <taxon>Panheteroptera</taxon>
        <taxon>Cimicomorpha</taxon>
        <taxon>Miridae</taxon>
        <taxon>Mirini</taxon>
        <taxon>Lygus</taxon>
    </lineage>
</organism>
<keyword evidence="4" id="KW-0695">RNA-directed DNA polymerase</keyword>
<keyword evidence="2" id="KW-0540">Nuclease</keyword>
<dbReference type="PANTHER" id="PTHR37984">
    <property type="entry name" value="PROTEIN CBG26694"/>
    <property type="match status" value="1"/>
</dbReference>
<reference evidence="7" key="1">
    <citation type="journal article" date="2014" name="PLoS ONE">
        <title>Transcriptome-Based Identification of ABC Transporters in the Western Tarnished Plant Bug Lygus hesperus.</title>
        <authorList>
            <person name="Hull J.J."/>
            <person name="Chaney K."/>
            <person name="Geib S.M."/>
            <person name="Fabrick J.A."/>
            <person name="Brent C.S."/>
            <person name="Walsh D."/>
            <person name="Lavine L.C."/>
        </authorList>
    </citation>
    <scope>NUCLEOTIDE SEQUENCE</scope>
</reference>
<keyword evidence="1" id="KW-0548">Nucleotidyltransferase</keyword>
<protein>
    <recommendedName>
        <fullName evidence="6">Reverse transcriptase/retrotransposon-derived protein RNase H-like domain-containing protein</fullName>
    </recommendedName>
</protein>
<dbReference type="InterPro" id="IPR041577">
    <property type="entry name" value="RT_RNaseH_2"/>
</dbReference>
<keyword evidence="3" id="KW-0378">Hydrolase</keyword>
<dbReference type="InterPro" id="IPR043502">
    <property type="entry name" value="DNA/RNA_pol_sf"/>
</dbReference>
<dbReference type="Pfam" id="PF17919">
    <property type="entry name" value="RT_RNaseH_2"/>
    <property type="match status" value="1"/>
</dbReference>
<dbReference type="EMBL" id="GBHO01021032">
    <property type="protein sequence ID" value="JAG22572.1"/>
    <property type="molecule type" value="Transcribed_RNA"/>
</dbReference>
<reference evidence="7" key="2">
    <citation type="submission" date="2014-07" db="EMBL/GenBank/DDBJ databases">
        <authorList>
            <person name="Hull J."/>
        </authorList>
    </citation>
    <scope>NUCLEOTIDE SEQUENCE</scope>
</reference>